<evidence type="ECO:0000313" key="3">
    <source>
        <dbReference type="Proteomes" id="UP000320811"/>
    </source>
</evidence>
<feature type="transmembrane region" description="Helical" evidence="1">
    <location>
        <begin position="123"/>
        <end position="151"/>
    </location>
</feature>
<sequence length="165" mass="18448">MKIATYLLLLKIAVLISALLTIGIIGMNIYMYFFELGTQVGAGPWAYAQIIVFEHITLALLYLVIAFCSFKLLVGTADRELISRKNLTLVKGILWTLLALLLTKIAFAWFIGNSIMIPAGSRLYFRVVGILGSTWELLMAFIVIFILAVVFEKAVRLKEEEALTI</sequence>
<feature type="transmembrane region" description="Helical" evidence="1">
    <location>
        <begin position="12"/>
        <end position="33"/>
    </location>
</feature>
<name>A0A561Q1B1_9BACT</name>
<keyword evidence="1" id="KW-0812">Transmembrane</keyword>
<feature type="transmembrane region" description="Helical" evidence="1">
    <location>
        <begin position="89"/>
        <end position="111"/>
    </location>
</feature>
<organism evidence="2 3">
    <name type="scientific">Chitinophaga polysaccharea</name>
    <dbReference type="NCBI Taxonomy" id="1293035"/>
    <lineage>
        <taxon>Bacteria</taxon>
        <taxon>Pseudomonadati</taxon>
        <taxon>Bacteroidota</taxon>
        <taxon>Chitinophagia</taxon>
        <taxon>Chitinophagales</taxon>
        <taxon>Chitinophagaceae</taxon>
        <taxon>Chitinophaga</taxon>
    </lineage>
</organism>
<dbReference type="EMBL" id="VIWO01000001">
    <property type="protein sequence ID" value="TWF44167.1"/>
    <property type="molecule type" value="Genomic_DNA"/>
</dbReference>
<protein>
    <submittedName>
        <fullName evidence="2">DUF2975 family protein</fullName>
    </submittedName>
</protein>
<comment type="caution">
    <text evidence="2">The sequence shown here is derived from an EMBL/GenBank/DDBJ whole genome shotgun (WGS) entry which is preliminary data.</text>
</comment>
<dbReference type="Pfam" id="PF11188">
    <property type="entry name" value="DUF2975"/>
    <property type="match status" value="1"/>
</dbReference>
<accession>A0A561Q1B1</accession>
<dbReference type="InterPro" id="IPR021354">
    <property type="entry name" value="DUF2975"/>
</dbReference>
<evidence type="ECO:0000256" key="1">
    <source>
        <dbReference type="SAM" id="Phobius"/>
    </source>
</evidence>
<dbReference type="RefSeq" id="WP_145660497.1">
    <property type="nucleotide sequence ID" value="NZ_VIWO01000001.1"/>
</dbReference>
<keyword evidence="3" id="KW-1185">Reference proteome</keyword>
<evidence type="ECO:0000313" key="2">
    <source>
        <dbReference type="EMBL" id="TWF44167.1"/>
    </source>
</evidence>
<reference evidence="2 3" key="1">
    <citation type="submission" date="2019-06" db="EMBL/GenBank/DDBJ databases">
        <title>Sorghum-associated microbial communities from plants grown in Nebraska, USA.</title>
        <authorList>
            <person name="Schachtman D."/>
        </authorList>
    </citation>
    <scope>NUCLEOTIDE SEQUENCE [LARGE SCALE GENOMIC DNA]</scope>
    <source>
        <strain evidence="2 3">1209</strain>
    </source>
</reference>
<keyword evidence="1" id="KW-0472">Membrane</keyword>
<feature type="transmembrane region" description="Helical" evidence="1">
    <location>
        <begin position="45"/>
        <end position="68"/>
    </location>
</feature>
<dbReference type="AlphaFoldDB" id="A0A561Q1B1"/>
<dbReference type="OrthoDB" id="677157at2"/>
<dbReference type="Proteomes" id="UP000320811">
    <property type="component" value="Unassembled WGS sequence"/>
</dbReference>
<gene>
    <name evidence="2" type="ORF">FHW36_10185</name>
</gene>
<keyword evidence="1" id="KW-1133">Transmembrane helix</keyword>
<proteinExistence type="predicted"/>